<dbReference type="EMBL" id="JABXBU010002228">
    <property type="protein sequence ID" value="KAF8771761.1"/>
    <property type="molecule type" value="Genomic_DNA"/>
</dbReference>
<feature type="compositionally biased region" description="Polar residues" evidence="1">
    <location>
        <begin position="592"/>
        <end position="604"/>
    </location>
</feature>
<dbReference type="AlphaFoldDB" id="A0A8T0EFQ9"/>
<keyword evidence="3" id="KW-1185">Reference proteome</keyword>
<feature type="compositionally biased region" description="Basic and acidic residues" evidence="1">
    <location>
        <begin position="539"/>
        <end position="554"/>
    </location>
</feature>
<feature type="compositionally biased region" description="Basic and acidic residues" evidence="1">
    <location>
        <begin position="651"/>
        <end position="661"/>
    </location>
</feature>
<feature type="compositionally biased region" description="Basic and acidic residues" evidence="1">
    <location>
        <begin position="899"/>
        <end position="932"/>
    </location>
</feature>
<evidence type="ECO:0000256" key="1">
    <source>
        <dbReference type="SAM" id="MobiDB-lite"/>
    </source>
</evidence>
<gene>
    <name evidence="2" type="ORF">HNY73_019136</name>
</gene>
<feature type="compositionally biased region" description="Polar residues" evidence="1">
    <location>
        <begin position="987"/>
        <end position="1000"/>
    </location>
</feature>
<feature type="compositionally biased region" description="Basic and acidic residues" evidence="1">
    <location>
        <begin position="740"/>
        <end position="755"/>
    </location>
</feature>
<accession>A0A8T0EFQ9</accession>
<comment type="caution">
    <text evidence="2">The sequence shown here is derived from an EMBL/GenBank/DDBJ whole genome shotgun (WGS) entry which is preliminary data.</text>
</comment>
<dbReference type="Proteomes" id="UP000807504">
    <property type="component" value="Unassembled WGS sequence"/>
</dbReference>
<feature type="region of interest" description="Disordered" evidence="1">
    <location>
        <begin position="527"/>
        <end position="843"/>
    </location>
</feature>
<protein>
    <submittedName>
        <fullName evidence="2">Uncharacterized protein</fullName>
    </submittedName>
</protein>
<proteinExistence type="predicted"/>
<evidence type="ECO:0000313" key="2">
    <source>
        <dbReference type="EMBL" id="KAF8771761.1"/>
    </source>
</evidence>
<sequence>MDRDIKIRKVTQDVMLFVWFKHGALSEEPPRESGCLIPGISVELMNNLSISTWIESFRSQFIWEDFFKIHFKRMTSSSKLFANYVAYTCYILNAHLDPYECFFDILSIVTDVSLRCLEGGCEAYLNTCVDLFCAFFEKEICRKFENRGGWENFNKYLVKQYNLMQSKFTIGDTKSPVKLFKYFQNALKIDNRQSIVLGRIVFKERSRHYYVVNGIVLKDVTRIQIETHRKAIHFAESIQDKMQVLVQKTFDEIIMDFAKTYNQVKDLNRRTAYKPSIEIPSRLVNSCWQKDQNASEVMTEVEKRCNRTKSGTFRGIQHKLEHSLEKDKKVSALTINKIEQASQKEPSSQKVQVEYCGKTCNQMKEPNRHIADKASEFASKSTNSYSQKDQNDSDIMASEEEQCWKIVKKRSNRTKSDTFRGIQNNLEQSLGKHQKASALIINKIEQTSQKDQIELCEMSNALEPSSQKIQVASCGKTYNQMKELNQHATDNASIEFESMPTNSYSQKDKNNSDIVASEEEQSWILVKKASGRSKNNAFSEKKNKTENSSEKVQKASEGTKNTLEQASNKDPRAFWVKANETEKTSKKVPKTSGETKTKVVQSPQKVKIASCEKTKRTEQYSQKIPSVSGKNANEREQFKHQVPKASSGTKSKVEISSKKAQTESNEEVNKMKNSGQKISKESGGMKNKVEKSSQDVQKESNGIETKKEKSLQKIPKKSAKTKSKMEQSLEKFPNAASGMKNKEEKSNGAESKSERSSQGVQIPSNEKTKDMKQSSQKVPKPSTRRKSKVGQSSAPCGLISEKKETAQKIKKISDEIKTKTEQDSQKVQIGFSEKSNKMDQSSQKIQKLFNRTINEEEQSLQKVSKVSDERNGKVEQFSGKGQIPFCGMMSDMEQSTKSSSEKFQKVSVDKANKLELSSQKDQKGSDVIKTKAEQTSQKVLQECNVKGSKGEGSLQKMSKESDGTKNKLEGSLQKMSKESDGTKNKLEQSSQKVQNLSGGKSNKLEKSSQKVQNLSSGKVNKLQPSSQKEQKGSDGMGSKIELSFQNALKECGGMRSKVERSLQNVSSAFDGTKNKLEKSSQKVQITSCEKESKMMQASLSVKSAMERIPDKTETVKKELGGRKIPNSPLLKIQNLDNVDSQNAVTPLQAPSFKFASTEAERARKLLDGISVNISRLFELIKPLCEQHGLQVS</sequence>
<feature type="compositionally biased region" description="Basic and acidic residues" evidence="1">
    <location>
        <begin position="687"/>
        <end position="698"/>
    </location>
</feature>
<organism evidence="2 3">
    <name type="scientific">Argiope bruennichi</name>
    <name type="common">Wasp spider</name>
    <name type="synonym">Aranea bruennichi</name>
    <dbReference type="NCBI Taxonomy" id="94029"/>
    <lineage>
        <taxon>Eukaryota</taxon>
        <taxon>Metazoa</taxon>
        <taxon>Ecdysozoa</taxon>
        <taxon>Arthropoda</taxon>
        <taxon>Chelicerata</taxon>
        <taxon>Arachnida</taxon>
        <taxon>Araneae</taxon>
        <taxon>Araneomorphae</taxon>
        <taxon>Entelegynae</taxon>
        <taxon>Araneoidea</taxon>
        <taxon>Araneidae</taxon>
        <taxon>Argiope</taxon>
    </lineage>
</organism>
<name>A0A8T0EFQ9_ARGBR</name>
<evidence type="ECO:0000313" key="3">
    <source>
        <dbReference type="Proteomes" id="UP000807504"/>
    </source>
</evidence>
<feature type="region of interest" description="Disordered" evidence="1">
    <location>
        <begin position="860"/>
        <end position="1041"/>
    </location>
</feature>
<feature type="compositionally biased region" description="Basic and acidic residues" evidence="1">
    <location>
        <begin position="975"/>
        <end position="986"/>
    </location>
</feature>
<reference evidence="2" key="2">
    <citation type="submission" date="2020-06" db="EMBL/GenBank/DDBJ databases">
        <authorList>
            <person name="Sheffer M."/>
        </authorList>
    </citation>
    <scope>NUCLEOTIDE SEQUENCE</scope>
</reference>
<feature type="compositionally biased region" description="Polar residues" evidence="1">
    <location>
        <begin position="556"/>
        <end position="566"/>
    </location>
</feature>
<feature type="compositionally biased region" description="Polar residues" evidence="1">
    <location>
        <begin position="619"/>
        <end position="631"/>
    </location>
</feature>
<feature type="compositionally biased region" description="Basic and acidic residues" evidence="1">
    <location>
        <begin position="800"/>
        <end position="824"/>
    </location>
</feature>
<feature type="compositionally biased region" description="Polar residues" evidence="1">
    <location>
        <begin position="1009"/>
        <end position="1027"/>
    </location>
</feature>
<feature type="compositionally biased region" description="Basic and acidic residues" evidence="1">
    <location>
        <begin position="957"/>
        <end position="968"/>
    </location>
</feature>
<feature type="compositionally biased region" description="Polar residues" evidence="1">
    <location>
        <begin position="756"/>
        <end position="765"/>
    </location>
</feature>
<reference evidence="2" key="1">
    <citation type="journal article" date="2020" name="bioRxiv">
        <title>Chromosome-level reference genome of the European wasp spider Argiope bruennichi: a resource for studies on range expansion and evolutionary adaptation.</title>
        <authorList>
            <person name="Sheffer M.M."/>
            <person name="Hoppe A."/>
            <person name="Krehenwinkel H."/>
            <person name="Uhl G."/>
            <person name="Kuss A.W."/>
            <person name="Jensen L."/>
            <person name="Jensen C."/>
            <person name="Gillespie R.G."/>
            <person name="Hoff K.J."/>
            <person name="Prost S."/>
        </authorList>
    </citation>
    <scope>NUCLEOTIDE SEQUENCE</scope>
</reference>